<accession>A0A0D1IWR1</accession>
<protein>
    <recommendedName>
        <fullName evidence="3">Antitoxin Xre/MbcA/ParS-like toxin-binding domain-containing protein</fullName>
    </recommendedName>
</protein>
<dbReference type="PATRIC" id="fig|280871.6.peg.5786"/>
<gene>
    <name evidence="1" type="ORF">TL10_27880</name>
</gene>
<comment type="caution">
    <text evidence="1">The sequence shown here is derived from an EMBL/GenBank/DDBJ whole genome shotgun (WGS) entry which is preliminary data.</text>
</comment>
<dbReference type="STRING" id="280871.TL10_27880"/>
<evidence type="ECO:0000313" key="1">
    <source>
        <dbReference type="EMBL" id="KIU13803.1"/>
    </source>
</evidence>
<dbReference type="Proteomes" id="UP000032221">
    <property type="component" value="Unassembled WGS sequence"/>
</dbReference>
<sequence length="78" mass="8641">MLVFPTFQVAADDTLLPGLGRIVATLARGTADSWQIALWMRTSSDQLHGRTPHEALQQGRSDAVERLAAQTATRWRSH</sequence>
<dbReference type="OrthoDB" id="4965902at2"/>
<proteinExistence type="predicted"/>
<organism evidence="1 2">
    <name type="scientific">Mycolicibacterium llatzerense</name>
    <dbReference type="NCBI Taxonomy" id="280871"/>
    <lineage>
        <taxon>Bacteria</taxon>
        <taxon>Bacillati</taxon>
        <taxon>Actinomycetota</taxon>
        <taxon>Actinomycetes</taxon>
        <taxon>Mycobacteriales</taxon>
        <taxon>Mycobacteriaceae</taxon>
        <taxon>Mycolicibacterium</taxon>
    </lineage>
</organism>
<dbReference type="RefSeq" id="WP_016895537.1">
    <property type="nucleotide sequence ID" value="NZ_JXST01000064.1"/>
</dbReference>
<reference evidence="1 2" key="1">
    <citation type="submission" date="2015-01" db="EMBL/GenBank/DDBJ databases">
        <title>Genome sequence of Mycobacterium llatzerense and Mycobacterium immunogenum recovered from brain abscess.</title>
        <authorList>
            <person name="Greninger A.L."/>
            <person name="Langelier C."/>
            <person name="Cunningham G."/>
            <person name="Chiu C.Y."/>
            <person name="Miller S."/>
        </authorList>
    </citation>
    <scope>NUCLEOTIDE SEQUENCE [LARGE SCALE GENOMIC DNA]</scope>
    <source>
        <strain evidence="1 2">CLUC14</strain>
    </source>
</reference>
<dbReference type="EMBL" id="JXST01000064">
    <property type="protein sequence ID" value="KIU13803.1"/>
    <property type="molecule type" value="Genomic_DNA"/>
</dbReference>
<dbReference type="AlphaFoldDB" id="A0A0D1IWR1"/>
<name>A0A0D1IWR1_9MYCO</name>
<evidence type="ECO:0008006" key="3">
    <source>
        <dbReference type="Google" id="ProtNLM"/>
    </source>
</evidence>
<keyword evidence="2" id="KW-1185">Reference proteome</keyword>
<evidence type="ECO:0000313" key="2">
    <source>
        <dbReference type="Proteomes" id="UP000032221"/>
    </source>
</evidence>